<evidence type="ECO:0000256" key="1">
    <source>
        <dbReference type="ARBA" id="ARBA00004123"/>
    </source>
</evidence>
<evidence type="ECO:0000256" key="4">
    <source>
        <dbReference type="ARBA" id="ARBA00039775"/>
    </source>
</evidence>
<reference evidence="8 9" key="1">
    <citation type="journal article" date="2016" name="Genome Biol. Evol.">
        <title>Divergent and convergent evolution of fungal pathogenicity.</title>
        <authorList>
            <person name="Shang Y."/>
            <person name="Xiao G."/>
            <person name="Zheng P."/>
            <person name="Cen K."/>
            <person name="Zhan S."/>
            <person name="Wang C."/>
        </authorList>
    </citation>
    <scope>NUCLEOTIDE SEQUENCE [LARGE SCALE GENOMIC DNA]</scope>
    <source>
        <strain evidence="8 9">ARSEF 7405</strain>
    </source>
</reference>
<dbReference type="Pfam" id="PF00808">
    <property type="entry name" value="CBFD_NFYB_HMF"/>
    <property type="match status" value="1"/>
</dbReference>
<feature type="compositionally biased region" description="Acidic residues" evidence="6">
    <location>
        <begin position="385"/>
        <end position="396"/>
    </location>
</feature>
<name>A0A168BA83_9EURO</name>
<dbReference type="InterPro" id="IPR051377">
    <property type="entry name" value="DNA_Pol-Epsilon_Subunit"/>
</dbReference>
<dbReference type="GO" id="GO:0031507">
    <property type="term" value="P:heterochromatin formation"/>
    <property type="evidence" value="ECO:0007669"/>
    <property type="project" value="TreeGrafter"/>
</dbReference>
<accession>A0A168BA83</accession>
<gene>
    <name evidence="8" type="ORF">AAP_01507</name>
</gene>
<feature type="compositionally biased region" description="Basic and acidic residues" evidence="6">
    <location>
        <begin position="346"/>
        <end position="359"/>
    </location>
</feature>
<feature type="compositionally biased region" description="Low complexity" evidence="6">
    <location>
        <begin position="62"/>
        <end position="80"/>
    </location>
</feature>
<evidence type="ECO:0000259" key="7">
    <source>
        <dbReference type="Pfam" id="PF00808"/>
    </source>
</evidence>
<feature type="compositionally biased region" description="Acidic residues" evidence="6">
    <location>
        <begin position="360"/>
        <end position="369"/>
    </location>
</feature>
<dbReference type="PANTHER" id="PTHR46172">
    <property type="entry name" value="DNA POLYMERASE EPSILON SUBUNIT 3"/>
    <property type="match status" value="1"/>
</dbReference>
<dbReference type="GO" id="GO:0031490">
    <property type="term" value="F:chromatin DNA binding"/>
    <property type="evidence" value="ECO:0007669"/>
    <property type="project" value="TreeGrafter"/>
</dbReference>
<dbReference type="VEuPathDB" id="FungiDB:AAP_01507"/>
<feature type="compositionally biased region" description="Basic and acidic residues" evidence="6">
    <location>
        <begin position="239"/>
        <end position="252"/>
    </location>
</feature>
<feature type="compositionally biased region" description="Acidic residues" evidence="6">
    <location>
        <begin position="320"/>
        <end position="330"/>
    </location>
</feature>
<dbReference type="AlphaFoldDB" id="A0A168BA83"/>
<comment type="subcellular location">
    <subcellularLocation>
        <location evidence="1">Nucleus</location>
    </subcellularLocation>
</comment>
<sequence length="396" mass="43842">MSERSRRSAAMIPDSTTTPEKSPGGVTIAGTPPTLPSLSSSTMETVPQELPPLSTTIEEALPSPKMTAAKASAASMQPPSTKTGFSSKGTAEKSEVQKKRRGKAPAEKLSIDDLLLPRSTILRLAKEAVPDKLSMHKDAVLAINRATTVFISSLAHNANLSSKRRTIKSEDVYDGLGEMEFEWFIPQVQKETDVYVARTTEHQEKLKRDKINREEAALQNYMKAKEASLRGSAEDSLEDLLREDEMRQEREKAKRIKREPDDDESQGVPQFDGAGSGLSSVARQRADAAREQAIDLDGDANMSEEEEDEEFDDQRFGAEVQDDDDDDIDNDPNIVVVGSEDDERGEYDNGGRRNRRGQDEELDDIPVEDLDGHSRRKRVINPDYAGDDDDDNSDSD</sequence>
<dbReference type="CDD" id="cd22928">
    <property type="entry name" value="HFD_POLE3_DPB4"/>
    <property type="match status" value="1"/>
</dbReference>
<evidence type="ECO:0000256" key="5">
    <source>
        <dbReference type="ARBA" id="ARBA00042096"/>
    </source>
</evidence>
<dbReference type="EMBL" id="AZGZ01000005">
    <property type="protein sequence ID" value="KZZ95019.1"/>
    <property type="molecule type" value="Genomic_DNA"/>
</dbReference>
<feature type="domain" description="Transcription factor CBF/NF-Y/archaeal histone" evidence="7">
    <location>
        <begin position="116"/>
        <end position="172"/>
    </location>
</feature>
<evidence type="ECO:0000313" key="9">
    <source>
        <dbReference type="Proteomes" id="UP000242877"/>
    </source>
</evidence>
<protein>
    <recommendedName>
        <fullName evidence="4">DNA polymerase epsilon subunit D</fullName>
    </recommendedName>
    <alternativeName>
        <fullName evidence="5">DNA polymerase II subunit D</fullName>
    </alternativeName>
</protein>
<keyword evidence="2" id="KW-0235">DNA replication</keyword>
<evidence type="ECO:0000256" key="2">
    <source>
        <dbReference type="ARBA" id="ARBA00022705"/>
    </source>
</evidence>
<dbReference type="GO" id="GO:0006974">
    <property type="term" value="P:DNA damage response"/>
    <property type="evidence" value="ECO:0007669"/>
    <property type="project" value="TreeGrafter"/>
</dbReference>
<dbReference type="GO" id="GO:0008622">
    <property type="term" value="C:epsilon DNA polymerase complex"/>
    <property type="evidence" value="ECO:0007669"/>
    <property type="project" value="TreeGrafter"/>
</dbReference>
<evidence type="ECO:0000256" key="6">
    <source>
        <dbReference type="SAM" id="MobiDB-lite"/>
    </source>
</evidence>
<dbReference type="GO" id="GO:0006272">
    <property type="term" value="P:leading strand elongation"/>
    <property type="evidence" value="ECO:0007669"/>
    <property type="project" value="TreeGrafter"/>
</dbReference>
<proteinExistence type="predicted"/>
<feature type="compositionally biased region" description="Basic and acidic residues" evidence="6">
    <location>
        <begin position="284"/>
        <end position="293"/>
    </location>
</feature>
<dbReference type="OrthoDB" id="1707486at2759"/>
<dbReference type="SUPFAM" id="SSF47113">
    <property type="entry name" value="Histone-fold"/>
    <property type="match status" value="1"/>
</dbReference>
<organism evidence="8 9">
    <name type="scientific">Ascosphaera apis ARSEF 7405</name>
    <dbReference type="NCBI Taxonomy" id="392613"/>
    <lineage>
        <taxon>Eukaryota</taxon>
        <taxon>Fungi</taxon>
        <taxon>Dikarya</taxon>
        <taxon>Ascomycota</taxon>
        <taxon>Pezizomycotina</taxon>
        <taxon>Eurotiomycetes</taxon>
        <taxon>Eurotiomycetidae</taxon>
        <taxon>Onygenales</taxon>
        <taxon>Ascosphaeraceae</taxon>
        <taxon>Ascosphaera</taxon>
    </lineage>
</organism>
<dbReference type="PANTHER" id="PTHR46172:SF1">
    <property type="entry name" value="DNA POLYMERASE EPSILON SUBUNIT 3"/>
    <property type="match status" value="1"/>
</dbReference>
<feature type="compositionally biased region" description="Acidic residues" evidence="6">
    <location>
        <begin position="294"/>
        <end position="312"/>
    </location>
</feature>
<evidence type="ECO:0000256" key="3">
    <source>
        <dbReference type="ARBA" id="ARBA00023242"/>
    </source>
</evidence>
<feature type="region of interest" description="Disordered" evidence="6">
    <location>
        <begin position="1"/>
        <end position="106"/>
    </location>
</feature>
<dbReference type="Gene3D" id="1.10.20.10">
    <property type="entry name" value="Histone, subunit A"/>
    <property type="match status" value="1"/>
</dbReference>
<keyword evidence="3" id="KW-0539">Nucleus</keyword>
<dbReference type="InterPro" id="IPR003958">
    <property type="entry name" value="CBFA_NFYB_domain"/>
</dbReference>
<evidence type="ECO:0000313" key="8">
    <source>
        <dbReference type="EMBL" id="KZZ95019.1"/>
    </source>
</evidence>
<dbReference type="InterPro" id="IPR009072">
    <property type="entry name" value="Histone-fold"/>
</dbReference>
<dbReference type="Proteomes" id="UP000242877">
    <property type="component" value="Unassembled WGS sequence"/>
</dbReference>
<dbReference type="GO" id="GO:0046982">
    <property type="term" value="F:protein heterodimerization activity"/>
    <property type="evidence" value="ECO:0007669"/>
    <property type="project" value="InterPro"/>
</dbReference>
<feature type="region of interest" description="Disordered" evidence="6">
    <location>
        <begin position="225"/>
        <end position="396"/>
    </location>
</feature>
<comment type="caution">
    <text evidence="8">The sequence shown here is derived from an EMBL/GenBank/DDBJ whole genome shotgun (WGS) entry which is preliminary data.</text>
</comment>
<keyword evidence="9" id="KW-1185">Reference proteome</keyword>
<dbReference type="GO" id="GO:0008623">
    <property type="term" value="C:CHRAC"/>
    <property type="evidence" value="ECO:0007669"/>
    <property type="project" value="TreeGrafter"/>
</dbReference>